<evidence type="ECO:0000256" key="1">
    <source>
        <dbReference type="SAM" id="MobiDB-lite"/>
    </source>
</evidence>
<gene>
    <name evidence="3" type="ORF">AK812_SmicGene26725</name>
</gene>
<dbReference type="Proteomes" id="UP000186817">
    <property type="component" value="Unassembled WGS sequence"/>
</dbReference>
<comment type="caution">
    <text evidence="3">The sequence shown here is derived from an EMBL/GenBank/DDBJ whole genome shotgun (WGS) entry which is preliminary data.</text>
</comment>
<feature type="compositionally biased region" description="Polar residues" evidence="1">
    <location>
        <begin position="237"/>
        <end position="249"/>
    </location>
</feature>
<feature type="region of interest" description="Disordered" evidence="1">
    <location>
        <begin position="231"/>
        <end position="254"/>
    </location>
</feature>
<feature type="region of interest" description="Disordered" evidence="1">
    <location>
        <begin position="368"/>
        <end position="406"/>
    </location>
</feature>
<feature type="region of interest" description="Disordered" evidence="1">
    <location>
        <begin position="822"/>
        <end position="850"/>
    </location>
</feature>
<dbReference type="AlphaFoldDB" id="A0A1Q9D8U7"/>
<keyword evidence="4" id="KW-1185">Reference proteome</keyword>
<feature type="region of interest" description="Disordered" evidence="1">
    <location>
        <begin position="575"/>
        <end position="607"/>
    </location>
</feature>
<sequence length="1057" mass="118771">MSRLLLGVLPVLFSAWAEDPQGTPQPLHIYAEFGARATSIQPAIFETGEGNGDCCYDDDVRAGGEAREEAQQQSRLEIAFTPATPPVEDYPHDYSEVNDYTWLMQNIDDDKAWRSFLQHVRSKLETVNKIELAMITDGLLRRLDWHGTNRAAGYLLGHMGDRTGELTSLLVAFRDEMEVDCEIYEPPEVEGIWNEVQHFIPAHPGSDRRQGKRLSHEPPCIMMTMHEVPSEFLTPGRTPSRNTSRQASPRQRRQKYLKVELAMEGSEGRGRSSVVLPLVNNKAQLSLRFTTTDRNVSEDEATVAAETSTGSAGVALPPSAPGVLGEAGLSLQDLRELHRKWSLGTMSMGEIERCHGPTVAQELRARWDTPQGSGTLADNEETIEHKVGATTENSGENDMTKDTEPEESNLLTTGMSITFALTLTPNTQGMDNEVDVMELLREHLHRQRGEGTTAREQASTLYYLMESRGNQHYMQEFPEIAEQLGLEVDVDVSSRCMPGPTPFFVWMEAEVWANFIDQVEGMMGFETEIVQRNRATPTMSDEEMEAWRRWASTRGTSRHRELRIRERVTRETRNLGRECAASSWQSWQPEPEEPAGHGAGPASGTGEMDILEATGRWFVIMGLRPPGQESTEPSNALTRRMQAEARTTLRSLSERDLSVMVTALLRLTGMIYIESARLLTQARDDRRRSTEEVEVEVEADDDDESIYMQRFTKTRPGVRWEESLQELLRLADSGGEVHRGLLRGLQRRIRDSLYLQTERGAQLQAALVVAVSSLEESLLDACETEENDANLLEEWWARLKKMMDLGKDDSQASASDDVVAVPASTPLADPGHRAQEVQQWEEERQEEAGRRMAEQLLHQAQQEEREREELAQEHRDEALFEQHRASQYRDWEQWVVLNSPTIPKRRRLLITAGSAAGQQEVTPMSAALTLPHGADRLDTLQVTFRVEVEPDLPDKKAMAGDLDDRGVVSIFGDEWLFLFQVNKEGLEGETLASGDAQRPVEQAEEGFTQLDSDQVGQSSMTGFTGAGPGVWGHELRAEVGKKQFQLTDSEEVVVHKE</sequence>
<dbReference type="EMBL" id="LSRX01000659">
    <property type="protein sequence ID" value="OLP91571.1"/>
    <property type="molecule type" value="Genomic_DNA"/>
</dbReference>
<feature type="signal peptide" evidence="2">
    <location>
        <begin position="1"/>
        <end position="17"/>
    </location>
</feature>
<evidence type="ECO:0000313" key="3">
    <source>
        <dbReference type="EMBL" id="OLP91571.1"/>
    </source>
</evidence>
<evidence type="ECO:0000313" key="4">
    <source>
        <dbReference type="Proteomes" id="UP000186817"/>
    </source>
</evidence>
<proteinExistence type="predicted"/>
<evidence type="ECO:0000256" key="2">
    <source>
        <dbReference type="SAM" id="SignalP"/>
    </source>
</evidence>
<reference evidence="3 4" key="1">
    <citation type="submission" date="2016-02" db="EMBL/GenBank/DDBJ databases">
        <title>Genome analysis of coral dinoflagellate symbionts highlights evolutionary adaptations to a symbiotic lifestyle.</title>
        <authorList>
            <person name="Aranda M."/>
            <person name="Li Y."/>
            <person name="Liew Y.J."/>
            <person name="Baumgarten S."/>
            <person name="Simakov O."/>
            <person name="Wilson M."/>
            <person name="Piel J."/>
            <person name="Ashoor H."/>
            <person name="Bougouffa S."/>
            <person name="Bajic V.B."/>
            <person name="Ryu T."/>
            <person name="Ravasi T."/>
            <person name="Bayer T."/>
            <person name="Micklem G."/>
            <person name="Kim H."/>
            <person name="Bhak J."/>
            <person name="Lajeunesse T.C."/>
            <person name="Voolstra C.R."/>
        </authorList>
    </citation>
    <scope>NUCLEOTIDE SEQUENCE [LARGE SCALE GENOMIC DNA]</scope>
    <source>
        <strain evidence="3 4">CCMP2467</strain>
    </source>
</reference>
<feature type="chain" id="PRO_5012819308" evidence="2">
    <location>
        <begin position="18"/>
        <end position="1057"/>
    </location>
</feature>
<dbReference type="OrthoDB" id="423613at2759"/>
<name>A0A1Q9D8U7_SYMMI</name>
<organism evidence="3 4">
    <name type="scientific">Symbiodinium microadriaticum</name>
    <name type="common">Dinoflagellate</name>
    <name type="synonym">Zooxanthella microadriatica</name>
    <dbReference type="NCBI Taxonomy" id="2951"/>
    <lineage>
        <taxon>Eukaryota</taxon>
        <taxon>Sar</taxon>
        <taxon>Alveolata</taxon>
        <taxon>Dinophyceae</taxon>
        <taxon>Suessiales</taxon>
        <taxon>Symbiodiniaceae</taxon>
        <taxon>Symbiodinium</taxon>
    </lineage>
</organism>
<keyword evidence="2" id="KW-0732">Signal</keyword>
<protein>
    <submittedName>
        <fullName evidence="3">Uncharacterized protein</fullName>
    </submittedName>
</protein>
<accession>A0A1Q9D8U7</accession>